<evidence type="ECO:0000313" key="4">
    <source>
        <dbReference type="Proteomes" id="UP000297225"/>
    </source>
</evidence>
<dbReference type="RefSeq" id="WP_134849664.1">
    <property type="nucleotide sequence ID" value="NZ_CP197400.1"/>
</dbReference>
<dbReference type="SUPFAM" id="SSF52540">
    <property type="entry name" value="P-loop containing nucleoside triphosphate hydrolases"/>
    <property type="match status" value="1"/>
</dbReference>
<keyword evidence="4" id="KW-1185">Reference proteome</keyword>
<protein>
    <submittedName>
        <fullName evidence="3">Type I restriction endonuclease subunit R</fullName>
    </submittedName>
</protein>
<proteinExistence type="predicted"/>
<dbReference type="EMBL" id="SPNC01000035">
    <property type="protein sequence ID" value="TFH95882.1"/>
    <property type="molecule type" value="Genomic_DNA"/>
</dbReference>
<dbReference type="Proteomes" id="UP000297225">
    <property type="component" value="Unassembled WGS sequence"/>
</dbReference>
<comment type="caution">
    <text evidence="3">The sequence shown here is derived from an EMBL/GenBank/DDBJ whole genome shotgun (WGS) entry which is preliminary data.</text>
</comment>
<feature type="domain" description="SWI2/SNF2 ATPase" evidence="1">
    <location>
        <begin position="14"/>
        <end position="115"/>
    </location>
</feature>
<keyword evidence="3" id="KW-0378">Hydrolase</keyword>
<name>A0A4Y8WQT0_9PORP</name>
<dbReference type="PANTHER" id="PTHR42927">
    <property type="entry name" value="HELICASE SUPERFAMILY 1 AND 2 DOMAIN-CONTAINING PROTEIN"/>
    <property type="match status" value="1"/>
</dbReference>
<sequence>MMSDMREEGTLVFDKILIVVDRIQLRNQLNEMMHNMNLSRVNFTDVTNRRELINAMNDDNVRVAVVNIQKFNDFEQVIAERGLGTKQMRVAFIIDEIHRTNSGKLHDEMRSSFESLQDALERPYIEGEAGKSRKKNVIIGLTATPSDTVLARFGEFLKTEDTRPIWVPFDSYTMKEAIEEGYVLNPAAHIYKWVVAMEYTVPAGMSNEEEQYALRKKQIYNNDARIRNIAQKIVERLYTTVYPSIRGYGKAMLATSSIESAIKYVTEIRKEIARRGTMPRFNDAKVYIVYSDRQDMPSASTYNEGKSEAEVIEAFQKGKNGLIIVVDKLQTGFDEKLLHTLFLDKEISGINAIQTICRVNRTTKNKHKVDCHVIDISHKNVNIHHLKEALAKYSDLTFTILEPLQALDKLHKIREELMGEELYCLYFRRFVELHKLEPTERTTALNEVLLRIEEWIRREMMEAQKRMAAGKETTEGADDKGFVDRAKQLKKSVQEYLITIFNFNGIIEIDQELREPYFMGFWEHYKRIYNTITRNPSSKSEIGVQLDDAGFLPATSLEITATVYPEDKGETALPTAPDANKKPANGGAAKVDSVEEFVKRLNLEEEMDRELIDAGHQLEQDFLKYVETDSKFQNMIHTEGGFFPDEKKRAEFGRLIRRFRRANSDNYPEELHGYLEHYQDRLYDCAMGWKPVGYEEEEEKTLEVPEIRDYSINQNEHKSMAAENNQSPYKKVKQNVEQLQEEMSAHFKFVEWDGQPFEHHDAEELQATKQLVESPNYFEVIPTGKESTKDNSLYLTITQAWFDKIISGEKTVEYREIKPTTISKYLDLRESSDGYIITNQNLPEESGIYPEAYNEGIFSYVPRYYEYLSLGVGYRKDRDTATVRIKGFGFIPERYHKGGVWRTDMEDDSFTDEQWQEAFKKGANAVQDMLYKADGPETNWTFAIHLGEVVEVHKK</sequence>
<accession>A0A4Y8WQT0</accession>
<evidence type="ECO:0000259" key="2">
    <source>
        <dbReference type="Pfam" id="PF22679"/>
    </source>
</evidence>
<dbReference type="Pfam" id="PF18766">
    <property type="entry name" value="SWI2_SNF2"/>
    <property type="match status" value="1"/>
</dbReference>
<feature type="domain" description="Restriction endonuclease type I HsdR second RecA-like helicase" evidence="2">
    <location>
        <begin position="319"/>
        <end position="368"/>
    </location>
</feature>
<dbReference type="InterPro" id="IPR055180">
    <property type="entry name" value="HsdR_RecA-like_helicase_dom_2"/>
</dbReference>
<dbReference type="InterPro" id="IPR040980">
    <property type="entry name" value="SWI2_SNF2"/>
</dbReference>
<evidence type="ECO:0000313" key="3">
    <source>
        <dbReference type="EMBL" id="TFH95882.1"/>
    </source>
</evidence>
<dbReference type="Pfam" id="PF22679">
    <property type="entry name" value="T1R_D3-like"/>
    <property type="match status" value="1"/>
</dbReference>
<gene>
    <name evidence="3" type="ORF">E4P47_03525</name>
</gene>
<evidence type="ECO:0000259" key="1">
    <source>
        <dbReference type="Pfam" id="PF18766"/>
    </source>
</evidence>
<keyword evidence="3" id="KW-0255">Endonuclease</keyword>
<dbReference type="GO" id="GO:0004519">
    <property type="term" value="F:endonuclease activity"/>
    <property type="evidence" value="ECO:0007669"/>
    <property type="project" value="UniProtKB-KW"/>
</dbReference>
<dbReference type="STRING" id="1122973.GCA_000379925_00156"/>
<dbReference type="AlphaFoldDB" id="A0A4Y8WQT0"/>
<dbReference type="InterPro" id="IPR027417">
    <property type="entry name" value="P-loop_NTPase"/>
</dbReference>
<reference evidence="3 4" key="1">
    <citation type="submission" date="2019-03" db="EMBL/GenBank/DDBJ databases">
        <title>Porphyromonas levii Isolated from the Uterus of Dairy Cows.</title>
        <authorList>
            <person name="Francis A.M."/>
        </authorList>
    </citation>
    <scope>NUCLEOTIDE SEQUENCE [LARGE SCALE GENOMIC DNA]</scope>
    <source>
        <strain evidence="3 4">AF5678</strain>
    </source>
</reference>
<organism evidence="3 4">
    <name type="scientific">Porphyromonas levii</name>
    <dbReference type="NCBI Taxonomy" id="28114"/>
    <lineage>
        <taxon>Bacteria</taxon>
        <taxon>Pseudomonadati</taxon>
        <taxon>Bacteroidota</taxon>
        <taxon>Bacteroidia</taxon>
        <taxon>Bacteroidales</taxon>
        <taxon>Porphyromonadaceae</taxon>
        <taxon>Porphyromonas</taxon>
    </lineage>
</organism>
<dbReference type="Gene3D" id="3.40.50.300">
    <property type="entry name" value="P-loop containing nucleotide triphosphate hydrolases"/>
    <property type="match status" value="2"/>
</dbReference>
<keyword evidence="3" id="KW-0540">Nuclease</keyword>
<dbReference type="PANTHER" id="PTHR42927:SF1">
    <property type="entry name" value="HELICASE SUPERFAMILY 1 AND 2 DOMAIN-CONTAINING PROTEIN"/>
    <property type="match status" value="1"/>
</dbReference>
<dbReference type="OrthoDB" id="9814995at2"/>